<keyword evidence="2" id="KW-0479">Metal-binding</keyword>
<keyword evidence="4" id="KW-0411">Iron-sulfur</keyword>
<accession>A0ABU8EAC5</accession>
<evidence type="ECO:0000256" key="1">
    <source>
        <dbReference type="ARBA" id="ARBA00022714"/>
    </source>
</evidence>
<reference evidence="6 7" key="1">
    <citation type="submission" date="2024-03" db="EMBL/GenBank/DDBJ databases">
        <title>Draft genome sequence of Klenkia terrae.</title>
        <authorList>
            <person name="Duangmal K."/>
            <person name="Chantavorakit T."/>
        </authorList>
    </citation>
    <scope>NUCLEOTIDE SEQUENCE [LARGE SCALE GENOMIC DNA]</scope>
    <source>
        <strain evidence="6 7">JCM 17786</strain>
    </source>
</reference>
<evidence type="ECO:0000256" key="3">
    <source>
        <dbReference type="ARBA" id="ARBA00023004"/>
    </source>
</evidence>
<dbReference type="EMBL" id="JBAPLV010000025">
    <property type="protein sequence ID" value="MEI4280565.1"/>
    <property type="molecule type" value="Genomic_DNA"/>
</dbReference>
<keyword evidence="1" id="KW-0001">2Fe-2S</keyword>
<dbReference type="SUPFAM" id="SSF50022">
    <property type="entry name" value="ISP domain"/>
    <property type="match status" value="1"/>
</dbReference>
<comment type="caution">
    <text evidence="6">The sequence shown here is derived from an EMBL/GenBank/DDBJ whole genome shotgun (WGS) entry which is preliminary data.</text>
</comment>
<evidence type="ECO:0000259" key="5">
    <source>
        <dbReference type="PROSITE" id="PS51296"/>
    </source>
</evidence>
<dbReference type="PANTHER" id="PTHR21496">
    <property type="entry name" value="FERREDOXIN-RELATED"/>
    <property type="match status" value="1"/>
</dbReference>
<gene>
    <name evidence="6" type="ORF">UXQ13_18985</name>
</gene>
<dbReference type="PANTHER" id="PTHR21496:SF23">
    <property type="entry name" value="3-PHENYLPROPIONATE_CINNAMIC ACID DIOXYGENASE FERREDOXIN SUBUNIT"/>
    <property type="match status" value="1"/>
</dbReference>
<dbReference type="RefSeq" id="WP_225235419.1">
    <property type="nucleotide sequence ID" value="NZ_JBAPLV010000025.1"/>
</dbReference>
<dbReference type="PROSITE" id="PS51296">
    <property type="entry name" value="RIESKE"/>
    <property type="match status" value="1"/>
</dbReference>
<dbReference type="CDD" id="cd03528">
    <property type="entry name" value="Rieske_RO_ferredoxin"/>
    <property type="match status" value="1"/>
</dbReference>
<proteinExistence type="predicted"/>
<protein>
    <submittedName>
        <fullName evidence="6">Non-heme iron oxygenase ferredoxin subunit</fullName>
    </submittedName>
</protein>
<evidence type="ECO:0000256" key="2">
    <source>
        <dbReference type="ARBA" id="ARBA00022723"/>
    </source>
</evidence>
<dbReference type="InterPro" id="IPR036922">
    <property type="entry name" value="Rieske_2Fe-2S_sf"/>
</dbReference>
<dbReference type="Pfam" id="PF00355">
    <property type="entry name" value="Rieske"/>
    <property type="match status" value="1"/>
</dbReference>
<keyword evidence="7" id="KW-1185">Reference proteome</keyword>
<keyword evidence="3" id="KW-0408">Iron</keyword>
<evidence type="ECO:0000313" key="7">
    <source>
        <dbReference type="Proteomes" id="UP001373496"/>
    </source>
</evidence>
<dbReference type="InterPro" id="IPR017941">
    <property type="entry name" value="Rieske_2Fe-2S"/>
</dbReference>
<sequence length="114" mass="11981">MSYQRVCSLSEVADGEALPVSVGDGADAIELVVARHGDDVFALTDLCSHQDYPLSDGDVEIVDGVPTIECTWHGSCFDLRTGVPTNLPANQPVTTHPVRVEGDDVLVDTSAATG</sequence>
<dbReference type="Proteomes" id="UP001373496">
    <property type="component" value="Unassembled WGS sequence"/>
</dbReference>
<evidence type="ECO:0000256" key="4">
    <source>
        <dbReference type="ARBA" id="ARBA00023014"/>
    </source>
</evidence>
<name>A0ABU8EAC5_9ACTN</name>
<dbReference type="Gene3D" id="2.102.10.10">
    <property type="entry name" value="Rieske [2Fe-2S] iron-sulphur domain"/>
    <property type="match status" value="1"/>
</dbReference>
<evidence type="ECO:0000313" key="6">
    <source>
        <dbReference type="EMBL" id="MEI4280565.1"/>
    </source>
</evidence>
<feature type="domain" description="Rieske" evidence="5">
    <location>
        <begin position="4"/>
        <end position="107"/>
    </location>
</feature>
<organism evidence="6 7">
    <name type="scientific">Klenkia terrae</name>
    <dbReference type="NCBI Taxonomy" id="1052259"/>
    <lineage>
        <taxon>Bacteria</taxon>
        <taxon>Bacillati</taxon>
        <taxon>Actinomycetota</taxon>
        <taxon>Actinomycetes</taxon>
        <taxon>Geodermatophilales</taxon>
        <taxon>Geodermatophilaceae</taxon>
        <taxon>Klenkia</taxon>
    </lineage>
</organism>